<dbReference type="PROSITE" id="PS50940">
    <property type="entry name" value="CHIT_BIND_II"/>
    <property type="match status" value="1"/>
</dbReference>
<sequence length="92" mass="10674">MWLLLALFIVVKLMVFHKLKDLHFDFHVRKVCPTGYHGLAPDPYDCNSYYMCPGRQIFYCQPGEQFEVLEQKCVPASLDTGCIGRLYKSLLL</sequence>
<accession>B6D669</accession>
<dbReference type="InterPro" id="IPR036508">
    <property type="entry name" value="Chitin-bd_dom_sf"/>
</dbReference>
<evidence type="ECO:0000259" key="1">
    <source>
        <dbReference type="PROSITE" id="PS50940"/>
    </source>
</evidence>
<dbReference type="OrthoDB" id="24819at10239"/>
<name>B6D669_9ABAC</name>
<dbReference type="RefSeq" id="YP_002268185.1">
    <property type="nucleotide sequence ID" value="NC_011345.1"/>
</dbReference>
<dbReference type="Proteomes" id="UP000204251">
    <property type="component" value="Segment"/>
</dbReference>
<dbReference type="Pfam" id="PF01607">
    <property type="entry name" value="CBM_14"/>
    <property type="match status" value="1"/>
</dbReference>
<organism evidence="2 3">
    <name type="scientific">Agrotis ipsilon multiple nucleopolyhedrovirus</name>
    <dbReference type="NCBI Taxonomy" id="208013"/>
    <lineage>
        <taxon>Viruses</taxon>
        <taxon>Viruses incertae sedis</taxon>
        <taxon>Naldaviricetes</taxon>
        <taxon>Lefavirales</taxon>
        <taxon>Baculoviridae</taxon>
        <taxon>Alphabaculovirus</taxon>
        <taxon>Alphabaculovirus agipsilonis</taxon>
    </lineage>
</organism>
<reference evidence="2 3" key="1">
    <citation type="submission" date="2008-06" db="EMBL/GenBank/DDBJ databases">
        <title>Complete nucleotide sequence analysis of the Agrotis ipsilon multiple nucleopolyhedrovirus.</title>
        <authorList>
            <person name="Harrison R.L."/>
        </authorList>
    </citation>
    <scope>NUCLEOTIDE SEQUENCE [LARGE SCALE GENOMIC DNA]</scope>
    <source>
        <strain evidence="2 3">Illinois</strain>
    </source>
</reference>
<evidence type="ECO:0000313" key="3">
    <source>
        <dbReference type="Proteomes" id="UP000204251"/>
    </source>
</evidence>
<dbReference type="EMBL" id="EU839994">
    <property type="protein sequence ID" value="ACI28856.1"/>
    <property type="molecule type" value="Genomic_DNA"/>
</dbReference>
<dbReference type="GeneID" id="6965923"/>
<protein>
    <recommendedName>
        <fullName evidence="1">Chitin-binding type-2 domain-containing protein</fullName>
    </recommendedName>
</protein>
<evidence type="ECO:0000313" key="2">
    <source>
        <dbReference type="EMBL" id="ACI28856.1"/>
    </source>
</evidence>
<dbReference type="InterPro" id="IPR002557">
    <property type="entry name" value="Chitin-bd_dom"/>
</dbReference>
<dbReference type="SUPFAM" id="SSF57625">
    <property type="entry name" value="Invertebrate chitin-binding proteins"/>
    <property type="match status" value="1"/>
</dbReference>
<proteinExistence type="predicted"/>
<dbReference type="GO" id="GO:0005576">
    <property type="term" value="C:extracellular region"/>
    <property type="evidence" value="ECO:0007669"/>
    <property type="project" value="InterPro"/>
</dbReference>
<keyword evidence="3" id="KW-1185">Reference proteome</keyword>
<feature type="domain" description="Chitin-binding type-2" evidence="1">
    <location>
        <begin position="29"/>
        <end position="84"/>
    </location>
</feature>
<dbReference type="SMART" id="SM00494">
    <property type="entry name" value="ChtBD2"/>
    <property type="match status" value="1"/>
</dbReference>
<dbReference type="KEGG" id="vg:6965923"/>
<dbReference type="GO" id="GO:0008061">
    <property type="term" value="F:chitin binding"/>
    <property type="evidence" value="ECO:0007669"/>
    <property type="project" value="InterPro"/>
</dbReference>
<dbReference type="CAZy" id="CBM14">
    <property type="family name" value="Carbohydrate-Binding Module Family 14"/>
</dbReference>